<dbReference type="Gene3D" id="3.40.50.300">
    <property type="entry name" value="P-loop containing nucleotide triphosphate hydrolases"/>
    <property type="match status" value="1"/>
</dbReference>
<dbReference type="GO" id="GO:0000166">
    <property type="term" value="F:nucleotide binding"/>
    <property type="evidence" value="ECO:0007669"/>
    <property type="project" value="UniProtKB-KW"/>
</dbReference>
<dbReference type="Gene3D" id="3.30.1220.10">
    <property type="entry name" value="CobW-like, C-terminal domain"/>
    <property type="match status" value="1"/>
</dbReference>
<dbReference type="RefSeq" id="WP_118001140.1">
    <property type="nucleotide sequence ID" value="NZ_QSGQ01000005.1"/>
</dbReference>
<dbReference type="CDD" id="cd03112">
    <property type="entry name" value="CobW-like"/>
    <property type="match status" value="1"/>
</dbReference>
<evidence type="ECO:0000313" key="8">
    <source>
        <dbReference type="EMBL" id="RHB39492.1"/>
    </source>
</evidence>
<dbReference type="InterPro" id="IPR027417">
    <property type="entry name" value="P-loop_NTPase"/>
</dbReference>
<keyword evidence="3" id="KW-0143">Chaperone</keyword>
<dbReference type="SUPFAM" id="SSF52540">
    <property type="entry name" value="P-loop containing nucleoside triphosphate hydrolases"/>
    <property type="match status" value="1"/>
</dbReference>
<protein>
    <submittedName>
        <fullName evidence="8">GTP-binding protein</fullName>
    </submittedName>
</protein>
<dbReference type="Pfam" id="PF07683">
    <property type="entry name" value="CobW_C"/>
    <property type="match status" value="1"/>
</dbReference>
<dbReference type="InterPro" id="IPR003495">
    <property type="entry name" value="CobW/HypB/UreG_nucleotide-bd"/>
</dbReference>
<feature type="domain" description="CobW/HypB/UreG nucleotide-binding" evidence="6">
    <location>
        <begin position="4"/>
        <end position="179"/>
    </location>
</feature>
<name>A0A413W0Z4_9FIRM</name>
<evidence type="ECO:0000256" key="3">
    <source>
        <dbReference type="ARBA" id="ARBA00023186"/>
    </source>
</evidence>
<dbReference type="PANTHER" id="PTHR13748:SF62">
    <property type="entry name" value="COBW DOMAIN-CONTAINING PROTEIN"/>
    <property type="match status" value="1"/>
</dbReference>
<evidence type="ECO:0000259" key="7">
    <source>
        <dbReference type="Pfam" id="PF07683"/>
    </source>
</evidence>
<evidence type="ECO:0000256" key="2">
    <source>
        <dbReference type="ARBA" id="ARBA00022801"/>
    </source>
</evidence>
<evidence type="ECO:0000313" key="9">
    <source>
        <dbReference type="Proteomes" id="UP000284883"/>
    </source>
</evidence>
<accession>A0A413W0Z4</accession>
<dbReference type="SUPFAM" id="SSF90002">
    <property type="entry name" value="Hypothetical protein YjiA, C-terminal domain"/>
    <property type="match status" value="1"/>
</dbReference>
<feature type="domain" description="CobW C-terminal" evidence="7">
    <location>
        <begin position="315"/>
        <end position="398"/>
    </location>
</feature>
<sequence length="401" mass="45033">MTKVDIISGFLGAGKTTFIKELIEKVFAGEKLVLIENEFGEIGIDGGFLQDAGIEITEMNSGCICCTLVGDFSVALKKVLDEYHPDHVIIEPSGVGKLSDVAAAIENVKEDADIEIEGRITVVDGKKAKMYLDNFGEFFENQVEHASTIVISRTQNMTDEKIEACVHLLREKNDKATIISTPWDQLSGDAIRHALEHGAEIEGLFEHHHDHDEECGCGHHHHDHDEECGCGHHHHDHDEECGCGHHHHDHDEECGCGHHHHDHDEECGCGHHHHDHDEECGCGHHHHDHDEECSCGCGHHHDHHHHHHADEVFTSWGKETAHKYTEEELDYLLKALSETDAYGTILRSKGIIQMADGNWKQFDLVPQEYEVRDGNADYAGRMVVIGTDLKEDELAKLFHVQ</sequence>
<comment type="catalytic activity">
    <reaction evidence="5">
        <text>GTP + H2O = GDP + phosphate + H(+)</text>
        <dbReference type="Rhea" id="RHEA:19669"/>
        <dbReference type="ChEBI" id="CHEBI:15377"/>
        <dbReference type="ChEBI" id="CHEBI:15378"/>
        <dbReference type="ChEBI" id="CHEBI:37565"/>
        <dbReference type="ChEBI" id="CHEBI:43474"/>
        <dbReference type="ChEBI" id="CHEBI:58189"/>
    </reaction>
    <physiologicalReaction direction="left-to-right" evidence="5">
        <dbReference type="Rhea" id="RHEA:19670"/>
    </physiologicalReaction>
</comment>
<keyword evidence="1" id="KW-0547">Nucleotide-binding</keyword>
<dbReference type="InterPro" id="IPR011629">
    <property type="entry name" value="CobW-like_C"/>
</dbReference>
<organism evidence="8 9">
    <name type="scientific">Dorea formicigenerans</name>
    <dbReference type="NCBI Taxonomy" id="39486"/>
    <lineage>
        <taxon>Bacteria</taxon>
        <taxon>Bacillati</taxon>
        <taxon>Bacillota</taxon>
        <taxon>Clostridia</taxon>
        <taxon>Lachnospirales</taxon>
        <taxon>Lachnospiraceae</taxon>
        <taxon>Dorea</taxon>
    </lineage>
</organism>
<gene>
    <name evidence="8" type="ORF">DW885_08705</name>
</gene>
<evidence type="ECO:0000256" key="4">
    <source>
        <dbReference type="ARBA" id="ARBA00034320"/>
    </source>
</evidence>
<proteinExistence type="inferred from homology"/>
<dbReference type="GO" id="GO:0005737">
    <property type="term" value="C:cytoplasm"/>
    <property type="evidence" value="ECO:0007669"/>
    <property type="project" value="TreeGrafter"/>
</dbReference>
<comment type="similarity">
    <text evidence="4">Belongs to the SIMIBI class G3E GTPase family. ZNG1 subfamily.</text>
</comment>
<evidence type="ECO:0000256" key="5">
    <source>
        <dbReference type="ARBA" id="ARBA00049117"/>
    </source>
</evidence>
<keyword evidence="2" id="KW-0378">Hydrolase</keyword>
<evidence type="ECO:0000259" key="6">
    <source>
        <dbReference type="Pfam" id="PF02492"/>
    </source>
</evidence>
<dbReference type="EMBL" id="QSGQ01000005">
    <property type="protein sequence ID" value="RHB39492.1"/>
    <property type="molecule type" value="Genomic_DNA"/>
</dbReference>
<dbReference type="GO" id="GO:0016787">
    <property type="term" value="F:hydrolase activity"/>
    <property type="evidence" value="ECO:0007669"/>
    <property type="project" value="UniProtKB-KW"/>
</dbReference>
<dbReference type="InterPro" id="IPR036627">
    <property type="entry name" value="CobW-likC_sf"/>
</dbReference>
<dbReference type="Proteomes" id="UP000284883">
    <property type="component" value="Unassembled WGS sequence"/>
</dbReference>
<comment type="caution">
    <text evidence="8">The sequence shown here is derived from an EMBL/GenBank/DDBJ whole genome shotgun (WGS) entry which is preliminary data.</text>
</comment>
<evidence type="ECO:0000256" key="1">
    <source>
        <dbReference type="ARBA" id="ARBA00022741"/>
    </source>
</evidence>
<dbReference type="InterPro" id="IPR051316">
    <property type="entry name" value="Zinc-reg_GTPase_activator"/>
</dbReference>
<dbReference type="Pfam" id="PF02492">
    <property type="entry name" value="cobW"/>
    <property type="match status" value="1"/>
</dbReference>
<dbReference type="PANTHER" id="PTHR13748">
    <property type="entry name" value="COBW-RELATED"/>
    <property type="match status" value="1"/>
</dbReference>
<reference evidence="8 9" key="1">
    <citation type="submission" date="2018-08" db="EMBL/GenBank/DDBJ databases">
        <title>A genome reference for cultivated species of the human gut microbiota.</title>
        <authorList>
            <person name="Zou Y."/>
            <person name="Xue W."/>
            <person name="Luo G."/>
        </authorList>
    </citation>
    <scope>NUCLEOTIDE SEQUENCE [LARGE SCALE GENOMIC DNA]</scope>
    <source>
        <strain evidence="8 9">AM40-15AC</strain>
    </source>
</reference>
<dbReference type="AlphaFoldDB" id="A0A413W0Z4"/>